<dbReference type="AlphaFoldDB" id="A0AAV6ML91"/>
<organism evidence="1 2">
    <name type="scientific">Cucurbita argyrosperma subsp. sororia</name>
    <dbReference type="NCBI Taxonomy" id="37648"/>
    <lineage>
        <taxon>Eukaryota</taxon>
        <taxon>Viridiplantae</taxon>
        <taxon>Streptophyta</taxon>
        <taxon>Embryophyta</taxon>
        <taxon>Tracheophyta</taxon>
        <taxon>Spermatophyta</taxon>
        <taxon>Magnoliopsida</taxon>
        <taxon>eudicotyledons</taxon>
        <taxon>Gunneridae</taxon>
        <taxon>Pentapetalae</taxon>
        <taxon>rosids</taxon>
        <taxon>fabids</taxon>
        <taxon>Cucurbitales</taxon>
        <taxon>Cucurbitaceae</taxon>
        <taxon>Cucurbiteae</taxon>
        <taxon>Cucurbita</taxon>
    </lineage>
</organism>
<name>A0AAV6ML91_9ROSI</name>
<protein>
    <submittedName>
        <fullName evidence="1">Uncharacterized protein</fullName>
    </submittedName>
</protein>
<reference evidence="1 2" key="1">
    <citation type="journal article" date="2021" name="Hortic Res">
        <title>The domestication of Cucurbita argyrosperma as revealed by the genome of its wild relative.</title>
        <authorList>
            <person name="Barrera-Redondo J."/>
            <person name="Sanchez-de la Vega G."/>
            <person name="Aguirre-Liguori J.A."/>
            <person name="Castellanos-Morales G."/>
            <person name="Gutierrez-Guerrero Y.T."/>
            <person name="Aguirre-Dugua X."/>
            <person name="Aguirre-Planter E."/>
            <person name="Tenaillon M.I."/>
            <person name="Lira-Saade R."/>
            <person name="Eguiarte L.E."/>
        </authorList>
    </citation>
    <scope>NUCLEOTIDE SEQUENCE [LARGE SCALE GENOMIC DNA]</scope>
    <source>
        <strain evidence="1">JBR-2021</strain>
    </source>
</reference>
<proteinExistence type="predicted"/>
<evidence type="ECO:0000313" key="1">
    <source>
        <dbReference type="EMBL" id="KAG6583709.1"/>
    </source>
</evidence>
<evidence type="ECO:0000313" key="2">
    <source>
        <dbReference type="Proteomes" id="UP000685013"/>
    </source>
</evidence>
<sequence>MTIGAENIQEERDSLYANLWSSMKQQIISRSSMEAKFRCLANAATNLVDSSLLTFNSEFLAHLSATTFKFVFKSVLNPIRPS</sequence>
<comment type="caution">
    <text evidence="1">The sequence shown here is derived from an EMBL/GenBank/DDBJ whole genome shotgun (WGS) entry which is preliminary data.</text>
</comment>
<accession>A0AAV6ML91</accession>
<dbReference type="EMBL" id="JAGKQH010000013">
    <property type="protein sequence ID" value="KAG6583709.1"/>
    <property type="molecule type" value="Genomic_DNA"/>
</dbReference>
<dbReference type="Proteomes" id="UP000685013">
    <property type="component" value="Chromosome 13"/>
</dbReference>
<keyword evidence="2" id="KW-1185">Reference proteome</keyword>
<gene>
    <name evidence="1" type="ORF">SDJN03_19641</name>
</gene>
<feature type="non-terminal residue" evidence="1">
    <location>
        <position position="1"/>
    </location>
</feature>